<dbReference type="Proteomes" id="UP001190700">
    <property type="component" value="Unassembled WGS sequence"/>
</dbReference>
<dbReference type="SUPFAM" id="SSF52833">
    <property type="entry name" value="Thioredoxin-like"/>
    <property type="match status" value="1"/>
</dbReference>
<reference evidence="1 2" key="1">
    <citation type="journal article" date="2015" name="Genome Biol. Evol.">
        <title>Comparative Genomics of a Bacterivorous Green Alga Reveals Evolutionary Causalities and Consequences of Phago-Mixotrophic Mode of Nutrition.</title>
        <authorList>
            <person name="Burns J.A."/>
            <person name="Paasch A."/>
            <person name="Narechania A."/>
            <person name="Kim E."/>
        </authorList>
    </citation>
    <scope>NUCLEOTIDE SEQUENCE [LARGE SCALE GENOMIC DNA]</scope>
    <source>
        <strain evidence="1 2">PLY_AMNH</strain>
    </source>
</reference>
<keyword evidence="2" id="KW-1185">Reference proteome</keyword>
<dbReference type="AlphaFoldDB" id="A0AAE0LGS6"/>
<gene>
    <name evidence="1" type="ORF">CYMTET_7729</name>
</gene>
<sequence length="230" mass="25338">MLSLPAQELILNTVLHQDEVDEGLRLTKHLKLAKLQSARDLHSPQVSMSVGMFPDGSNPEGIDPSPAVPWNSKADLMNRNVYVYGSTRSAPSNKLCTVLLANDIPFQRVDCSAPAPGSVGRFYRKIPIIVVGERQVNDSGIILKNLIPALAQSSPQMEYNAGWDQRITYELDPTIRNVIQRSDGSRLGGCCMGKSVVDHMNREAKKAVNPGGAFKAEVESYICDEMLMWK</sequence>
<dbReference type="InterPro" id="IPR036249">
    <property type="entry name" value="Thioredoxin-like_sf"/>
</dbReference>
<proteinExistence type="predicted"/>
<name>A0AAE0LGS6_9CHLO</name>
<evidence type="ECO:0000313" key="1">
    <source>
        <dbReference type="EMBL" id="KAK3284627.1"/>
    </source>
</evidence>
<comment type="caution">
    <text evidence="1">The sequence shown here is derived from an EMBL/GenBank/DDBJ whole genome shotgun (WGS) entry which is preliminary data.</text>
</comment>
<accession>A0AAE0LGS6</accession>
<organism evidence="1 2">
    <name type="scientific">Cymbomonas tetramitiformis</name>
    <dbReference type="NCBI Taxonomy" id="36881"/>
    <lineage>
        <taxon>Eukaryota</taxon>
        <taxon>Viridiplantae</taxon>
        <taxon>Chlorophyta</taxon>
        <taxon>Pyramimonadophyceae</taxon>
        <taxon>Pyramimonadales</taxon>
        <taxon>Pyramimonadaceae</taxon>
        <taxon>Cymbomonas</taxon>
    </lineage>
</organism>
<evidence type="ECO:0000313" key="2">
    <source>
        <dbReference type="Proteomes" id="UP001190700"/>
    </source>
</evidence>
<protein>
    <submittedName>
        <fullName evidence="1">Uncharacterized protein</fullName>
    </submittedName>
</protein>
<dbReference type="EMBL" id="LGRX02002217">
    <property type="protein sequence ID" value="KAK3284627.1"/>
    <property type="molecule type" value="Genomic_DNA"/>
</dbReference>